<feature type="non-terminal residue" evidence="2">
    <location>
        <position position="83"/>
    </location>
</feature>
<accession>A0A3M7QYZ3</accession>
<feature type="compositionally biased region" description="Basic and acidic residues" evidence="1">
    <location>
        <begin position="71"/>
        <end position="83"/>
    </location>
</feature>
<sequence>MMLEEGEIDEKDLEPEERVDLKLETISSLTDNQNPPLSPAASDHSSSSKSGLTKRKHRHKSKHKKRKKVEHAKEIEEQAEIKA</sequence>
<feature type="compositionally biased region" description="Basic residues" evidence="1">
    <location>
        <begin position="52"/>
        <end position="70"/>
    </location>
</feature>
<comment type="caution">
    <text evidence="2">The sequence shown here is derived from an EMBL/GenBank/DDBJ whole genome shotgun (WGS) entry which is preliminary data.</text>
</comment>
<dbReference type="EMBL" id="REGN01004758">
    <property type="protein sequence ID" value="RNA16228.1"/>
    <property type="molecule type" value="Genomic_DNA"/>
</dbReference>
<keyword evidence="3" id="KW-1185">Reference proteome</keyword>
<name>A0A3M7QYZ3_BRAPC</name>
<feature type="compositionally biased region" description="Polar residues" evidence="1">
    <location>
        <begin position="25"/>
        <end position="34"/>
    </location>
</feature>
<evidence type="ECO:0000313" key="2">
    <source>
        <dbReference type="EMBL" id="RNA16228.1"/>
    </source>
</evidence>
<gene>
    <name evidence="2" type="ORF">BpHYR1_029735</name>
</gene>
<evidence type="ECO:0000313" key="3">
    <source>
        <dbReference type="Proteomes" id="UP000276133"/>
    </source>
</evidence>
<evidence type="ECO:0000256" key="1">
    <source>
        <dbReference type="SAM" id="MobiDB-lite"/>
    </source>
</evidence>
<dbReference type="AlphaFoldDB" id="A0A3M7QYZ3"/>
<reference evidence="2 3" key="1">
    <citation type="journal article" date="2018" name="Sci. Rep.">
        <title>Genomic signatures of local adaptation to the degree of environmental predictability in rotifers.</title>
        <authorList>
            <person name="Franch-Gras L."/>
            <person name="Hahn C."/>
            <person name="Garcia-Roger E.M."/>
            <person name="Carmona M.J."/>
            <person name="Serra M."/>
            <person name="Gomez A."/>
        </authorList>
    </citation>
    <scope>NUCLEOTIDE SEQUENCE [LARGE SCALE GENOMIC DNA]</scope>
    <source>
        <strain evidence="2">HYR1</strain>
    </source>
</reference>
<feature type="compositionally biased region" description="Acidic residues" evidence="1">
    <location>
        <begin position="1"/>
        <end position="15"/>
    </location>
</feature>
<feature type="region of interest" description="Disordered" evidence="1">
    <location>
        <begin position="1"/>
        <end position="83"/>
    </location>
</feature>
<protein>
    <submittedName>
        <fullName evidence="2">Uncharacterized protein</fullName>
    </submittedName>
</protein>
<organism evidence="2 3">
    <name type="scientific">Brachionus plicatilis</name>
    <name type="common">Marine rotifer</name>
    <name type="synonym">Brachionus muelleri</name>
    <dbReference type="NCBI Taxonomy" id="10195"/>
    <lineage>
        <taxon>Eukaryota</taxon>
        <taxon>Metazoa</taxon>
        <taxon>Spiralia</taxon>
        <taxon>Gnathifera</taxon>
        <taxon>Rotifera</taxon>
        <taxon>Eurotatoria</taxon>
        <taxon>Monogononta</taxon>
        <taxon>Pseudotrocha</taxon>
        <taxon>Ploima</taxon>
        <taxon>Brachionidae</taxon>
        <taxon>Brachionus</taxon>
    </lineage>
</organism>
<proteinExistence type="predicted"/>
<dbReference type="Proteomes" id="UP000276133">
    <property type="component" value="Unassembled WGS sequence"/>
</dbReference>
<feature type="compositionally biased region" description="Low complexity" evidence="1">
    <location>
        <begin position="39"/>
        <end position="50"/>
    </location>
</feature>